<feature type="compositionally biased region" description="Basic and acidic residues" evidence="1">
    <location>
        <begin position="39"/>
        <end position="48"/>
    </location>
</feature>
<keyword evidence="3" id="KW-1185">Reference proteome</keyword>
<dbReference type="RefSeq" id="WP_010273910.1">
    <property type="nucleotide sequence ID" value="NZ_JAVRET010000087.1"/>
</dbReference>
<name>A0ABU2RB86_9ACTN</name>
<dbReference type="Proteomes" id="UP001183610">
    <property type="component" value="Unassembled WGS sequence"/>
</dbReference>
<feature type="compositionally biased region" description="Polar residues" evidence="1">
    <location>
        <begin position="1"/>
        <end position="12"/>
    </location>
</feature>
<reference evidence="3" key="1">
    <citation type="submission" date="2023-07" db="EMBL/GenBank/DDBJ databases">
        <title>30 novel species of actinomycetes from the DSMZ collection.</title>
        <authorList>
            <person name="Nouioui I."/>
        </authorList>
    </citation>
    <scope>NUCLEOTIDE SEQUENCE [LARGE SCALE GENOMIC DNA]</scope>
    <source>
        <strain evidence="3">DSM 41979</strain>
    </source>
</reference>
<evidence type="ECO:0000256" key="1">
    <source>
        <dbReference type="SAM" id="MobiDB-lite"/>
    </source>
</evidence>
<evidence type="ECO:0000313" key="2">
    <source>
        <dbReference type="EMBL" id="MDT0412589.1"/>
    </source>
</evidence>
<accession>A0ABU2RB86</accession>
<proteinExistence type="predicted"/>
<feature type="region of interest" description="Disordered" evidence="1">
    <location>
        <begin position="1"/>
        <end position="54"/>
    </location>
</feature>
<sequence>MYASSKTHQTYTDWDDAHTDHTSTRLRPAPAGLAESEDDWRGRLHHETPGGPLLAHNTMVEAVTSGGPLHLMHTTTALDAIRASGRLYVSSGCLVAALYCAPLIPEPPGLRPHNLGSYLLETKRHTRTLVLEVTPHTRAPAKGIDYLRLGRVHLRTYQRHQGFLTEAENTRLRRTVMARIRAAAPFLDLLLANATGKRTPAVPFTDRLAATVPHFPFLGYLYFEVLSEYLMLHSTARETKRYAEAGELNNRLYKRLAHHAVEGMDQLFDLSRFHPGHDRLTKLIGAIEPALAAGAAAYTRDRLSHLFAAIALEPSQDVGAFIFQAADFERLTAFAPSLLGQAVFREMRIFDRYPQLYLAFEQAKALEAWDYWNHEAISTPFNGFLPKGEIGINPAHPYATHRTWVAETCERGLLHPVEELEVTPVPRLAELHMTAMRRDGKGRAAGHVRPAVPAPGPTAHRHPKGT</sequence>
<dbReference type="EMBL" id="JAVRET010000087">
    <property type="protein sequence ID" value="MDT0412589.1"/>
    <property type="molecule type" value="Genomic_DNA"/>
</dbReference>
<organism evidence="2 3">
    <name type="scientific">Streptomyces evansiae</name>
    <dbReference type="NCBI Taxonomy" id="3075535"/>
    <lineage>
        <taxon>Bacteria</taxon>
        <taxon>Bacillati</taxon>
        <taxon>Actinomycetota</taxon>
        <taxon>Actinomycetes</taxon>
        <taxon>Kitasatosporales</taxon>
        <taxon>Streptomycetaceae</taxon>
        <taxon>Streptomyces</taxon>
    </lineage>
</organism>
<protein>
    <submittedName>
        <fullName evidence="2">Uncharacterized protein</fullName>
    </submittedName>
</protein>
<gene>
    <name evidence="2" type="ORF">RM698_26515</name>
</gene>
<evidence type="ECO:0000313" key="3">
    <source>
        <dbReference type="Proteomes" id="UP001183610"/>
    </source>
</evidence>
<feature type="region of interest" description="Disordered" evidence="1">
    <location>
        <begin position="440"/>
        <end position="466"/>
    </location>
</feature>
<comment type="caution">
    <text evidence="2">The sequence shown here is derived from an EMBL/GenBank/DDBJ whole genome shotgun (WGS) entry which is preliminary data.</text>
</comment>